<feature type="compositionally biased region" description="Basic and acidic residues" evidence="1">
    <location>
        <begin position="160"/>
        <end position="170"/>
    </location>
</feature>
<accession>A0ABR2Y5T1</accession>
<evidence type="ECO:0000256" key="1">
    <source>
        <dbReference type="SAM" id="MobiDB-lite"/>
    </source>
</evidence>
<evidence type="ECO:0000313" key="4">
    <source>
        <dbReference type="Proteomes" id="UP001465668"/>
    </source>
</evidence>
<organism evidence="3 4">
    <name type="scientific">Seiridium cardinale</name>
    <dbReference type="NCBI Taxonomy" id="138064"/>
    <lineage>
        <taxon>Eukaryota</taxon>
        <taxon>Fungi</taxon>
        <taxon>Dikarya</taxon>
        <taxon>Ascomycota</taxon>
        <taxon>Pezizomycotina</taxon>
        <taxon>Sordariomycetes</taxon>
        <taxon>Xylariomycetidae</taxon>
        <taxon>Amphisphaeriales</taxon>
        <taxon>Sporocadaceae</taxon>
        <taxon>Seiridium</taxon>
    </lineage>
</organism>
<proteinExistence type="predicted"/>
<keyword evidence="4" id="KW-1185">Reference proteome</keyword>
<feature type="transmembrane region" description="Helical" evidence="2">
    <location>
        <begin position="36"/>
        <end position="61"/>
    </location>
</feature>
<sequence length="179" mass="19259">MAPAFLRGYVLAKHYKGVSGFISIVSSRNGRTAWDVIGSAVGLGSVVLLWLILAIVVVGALEAMQSSGGVGDGVSDAVDGWLPLRLQVLWARRPATLASSKMSNRELKAIDMVWEHKMNGDTREHEQGLSDDENAAPCRSLSAGHGEETRRLGKTTYDNENSRGADDHLDSLLPSSLDE</sequence>
<feature type="region of interest" description="Disordered" evidence="1">
    <location>
        <begin position="121"/>
        <end position="179"/>
    </location>
</feature>
<gene>
    <name evidence="3" type="ORF">SCAR479_01564</name>
</gene>
<keyword evidence="2" id="KW-1133">Transmembrane helix</keyword>
<keyword evidence="2" id="KW-0472">Membrane</keyword>
<comment type="caution">
    <text evidence="3">The sequence shown here is derived from an EMBL/GenBank/DDBJ whole genome shotgun (WGS) entry which is preliminary data.</text>
</comment>
<evidence type="ECO:0000256" key="2">
    <source>
        <dbReference type="SAM" id="Phobius"/>
    </source>
</evidence>
<reference evidence="3 4" key="1">
    <citation type="submission" date="2024-02" db="EMBL/GenBank/DDBJ databases">
        <title>First draft genome assembly of two strains of Seiridium cardinale.</title>
        <authorList>
            <person name="Emiliani G."/>
            <person name="Scali E."/>
        </authorList>
    </citation>
    <scope>NUCLEOTIDE SEQUENCE [LARGE SCALE GENOMIC DNA]</scope>
    <source>
        <strain evidence="3 4">BM-138-000479</strain>
    </source>
</reference>
<dbReference type="EMBL" id="JARVKM010000003">
    <property type="protein sequence ID" value="KAK9781693.1"/>
    <property type="molecule type" value="Genomic_DNA"/>
</dbReference>
<name>A0ABR2Y5T1_9PEZI</name>
<keyword evidence="2" id="KW-0812">Transmembrane</keyword>
<evidence type="ECO:0000313" key="3">
    <source>
        <dbReference type="EMBL" id="KAK9781693.1"/>
    </source>
</evidence>
<dbReference type="Proteomes" id="UP001465668">
    <property type="component" value="Unassembled WGS sequence"/>
</dbReference>
<protein>
    <submittedName>
        <fullName evidence="3">Uncharacterized protein</fullName>
    </submittedName>
</protein>